<dbReference type="InterPro" id="IPR002048">
    <property type="entry name" value="EF_hand_dom"/>
</dbReference>
<proteinExistence type="predicted"/>
<feature type="domain" description="EF-hand" evidence="2">
    <location>
        <begin position="69"/>
        <end position="104"/>
    </location>
</feature>
<keyword evidence="1" id="KW-0106">Calcium</keyword>
<organism evidence="3 4">
    <name type="scientific">Marchantia polymorpha subsp. ruderalis</name>
    <dbReference type="NCBI Taxonomy" id="1480154"/>
    <lineage>
        <taxon>Eukaryota</taxon>
        <taxon>Viridiplantae</taxon>
        <taxon>Streptophyta</taxon>
        <taxon>Embryophyta</taxon>
        <taxon>Marchantiophyta</taxon>
        <taxon>Marchantiopsida</taxon>
        <taxon>Marchantiidae</taxon>
        <taxon>Marchantiales</taxon>
        <taxon>Marchantiaceae</taxon>
        <taxon>Marchantia</taxon>
    </lineage>
</organism>
<dbReference type="Pfam" id="PF13499">
    <property type="entry name" value="EF-hand_7"/>
    <property type="match status" value="1"/>
</dbReference>
<evidence type="ECO:0000313" key="4">
    <source>
        <dbReference type="Proteomes" id="UP000077202"/>
    </source>
</evidence>
<evidence type="ECO:0000259" key="2">
    <source>
        <dbReference type="PROSITE" id="PS50222"/>
    </source>
</evidence>
<dbReference type="SUPFAM" id="SSF47473">
    <property type="entry name" value="EF-hand"/>
    <property type="match status" value="1"/>
</dbReference>
<comment type="caution">
    <text evidence="3">The sequence shown here is derived from an EMBL/GenBank/DDBJ whole genome shotgun (WGS) entry which is preliminary data.</text>
</comment>
<dbReference type="InterPro" id="IPR018247">
    <property type="entry name" value="EF_Hand_1_Ca_BS"/>
</dbReference>
<dbReference type="SMART" id="SM00054">
    <property type="entry name" value="EFh"/>
    <property type="match status" value="2"/>
</dbReference>
<reference evidence="3" key="1">
    <citation type="submission" date="2016-03" db="EMBL/GenBank/DDBJ databases">
        <title>Mechanisms controlling the formation of the plant cell surface in tip-growing cells are functionally conserved among land plants.</title>
        <authorList>
            <person name="Honkanen S."/>
            <person name="Jones V.A."/>
            <person name="Morieri G."/>
            <person name="Champion C."/>
            <person name="Hetherington A.J."/>
            <person name="Kelly S."/>
            <person name="Saint-Marcoux D."/>
            <person name="Proust H."/>
            <person name="Prescott H."/>
            <person name="Dolan L."/>
        </authorList>
    </citation>
    <scope>NUCLEOTIDE SEQUENCE [LARGE SCALE GENOMIC DNA]</scope>
    <source>
        <tissue evidence="3">Whole gametophyte</tissue>
    </source>
</reference>
<sequence>MGVVFIDGSTVRDFVKDEAAFFRAVDPLFKALDVNNDGVLSRSELRPAFESLNLIESHLGVPDKKTPDELMAIYDSVFEKFDTDHNETVDHAEFREQIKQILLAVADGLGESPLNMVVDDDRCKSLGLSPVVHTVLGSECVPHSPSYSLSIDRFSARRWLQYAAGIERRIRRLGQEASIFPHSLAECDPER</sequence>
<dbReference type="InterPro" id="IPR011992">
    <property type="entry name" value="EF-hand-dom_pair"/>
</dbReference>
<dbReference type="PROSITE" id="PS50222">
    <property type="entry name" value="EF_HAND_2"/>
    <property type="match status" value="2"/>
</dbReference>
<protein>
    <recommendedName>
        <fullName evidence="2">EF-hand domain-containing protein</fullName>
    </recommendedName>
</protein>
<dbReference type="EMBL" id="LVLJ01002020">
    <property type="protein sequence ID" value="OAE26961.1"/>
    <property type="molecule type" value="Genomic_DNA"/>
</dbReference>
<name>A0A176W318_MARPO</name>
<dbReference type="AlphaFoldDB" id="A0A176W318"/>
<dbReference type="PROSITE" id="PS00018">
    <property type="entry name" value="EF_HAND_1"/>
    <property type="match status" value="1"/>
</dbReference>
<evidence type="ECO:0000256" key="1">
    <source>
        <dbReference type="ARBA" id="ARBA00022837"/>
    </source>
</evidence>
<feature type="domain" description="EF-hand" evidence="2">
    <location>
        <begin position="28"/>
        <end position="55"/>
    </location>
</feature>
<accession>A0A176W318</accession>
<dbReference type="Proteomes" id="UP000077202">
    <property type="component" value="Unassembled WGS sequence"/>
</dbReference>
<evidence type="ECO:0000313" key="3">
    <source>
        <dbReference type="EMBL" id="OAE26961.1"/>
    </source>
</evidence>
<dbReference type="PANTHER" id="PTHR34574">
    <property type="entry name" value="CALCIUM-BINDING EF-HAND FAMILY PROTEIN-RELATED"/>
    <property type="match status" value="1"/>
</dbReference>
<keyword evidence="4" id="KW-1185">Reference proteome</keyword>
<dbReference type="GO" id="GO:0005509">
    <property type="term" value="F:calcium ion binding"/>
    <property type="evidence" value="ECO:0007669"/>
    <property type="project" value="InterPro"/>
</dbReference>
<dbReference type="Gene3D" id="1.10.238.10">
    <property type="entry name" value="EF-hand"/>
    <property type="match status" value="1"/>
</dbReference>
<gene>
    <name evidence="3" type="ORF">AXG93_1027s1020</name>
</gene>
<dbReference type="PANTHER" id="PTHR34574:SF5">
    <property type="entry name" value="CALCIUM-BINDING EF-HAND FAMILY PROTEIN"/>
    <property type="match status" value="1"/>
</dbReference>